<organism evidence="1 2">
    <name type="scientific">Paramuricea clavata</name>
    <name type="common">Red gorgonian</name>
    <name type="synonym">Violescent sea-whip</name>
    <dbReference type="NCBI Taxonomy" id="317549"/>
    <lineage>
        <taxon>Eukaryota</taxon>
        <taxon>Metazoa</taxon>
        <taxon>Cnidaria</taxon>
        <taxon>Anthozoa</taxon>
        <taxon>Octocorallia</taxon>
        <taxon>Malacalcyonacea</taxon>
        <taxon>Plexauridae</taxon>
        <taxon>Paramuricea</taxon>
    </lineage>
</organism>
<reference evidence="1" key="1">
    <citation type="submission" date="2020-04" db="EMBL/GenBank/DDBJ databases">
        <authorList>
            <person name="Alioto T."/>
            <person name="Alioto T."/>
            <person name="Gomez Garrido J."/>
        </authorList>
    </citation>
    <scope>NUCLEOTIDE SEQUENCE</scope>
    <source>
        <strain evidence="1">A484AB</strain>
    </source>
</reference>
<keyword evidence="2" id="KW-1185">Reference proteome</keyword>
<dbReference type="EMBL" id="CACRXK020011037">
    <property type="protein sequence ID" value="CAB4020593.1"/>
    <property type="molecule type" value="Genomic_DNA"/>
</dbReference>
<name>A0A6S7ISK1_PARCT</name>
<gene>
    <name evidence="1" type="ORF">PACLA_8A021520</name>
</gene>
<proteinExistence type="predicted"/>
<evidence type="ECO:0000313" key="1">
    <source>
        <dbReference type="EMBL" id="CAB4020593.1"/>
    </source>
</evidence>
<dbReference type="AlphaFoldDB" id="A0A6S7ISK1"/>
<protein>
    <submittedName>
        <fullName evidence="1">Uncharacterized protein</fullName>
    </submittedName>
</protein>
<evidence type="ECO:0000313" key="2">
    <source>
        <dbReference type="Proteomes" id="UP001152795"/>
    </source>
</evidence>
<comment type="caution">
    <text evidence="1">The sequence shown here is derived from an EMBL/GenBank/DDBJ whole genome shotgun (WGS) entry which is preliminary data.</text>
</comment>
<dbReference type="OrthoDB" id="6015319at2759"/>
<dbReference type="Proteomes" id="UP001152795">
    <property type="component" value="Unassembled WGS sequence"/>
</dbReference>
<accession>A0A6S7ISK1</accession>
<sequence length="617" mass="71903">MTDHLIKAKDYIYVVCTPLNTLLTIFGLLFISYWWNERKKKDNQEREDRLRREIDREEARQKETREARDREMEREEARQRETREARKREMDREEARQKETTEAREKEMEREEARQKETTEARKREREREEARQKETRESRERERGREEARQKVDAEKIAAVLSREYDKVERIFHSFMKNVEKLKTKNITCTFTEFDVLLYMSHLENMEIFDNTDQQGTSSDELSMRRNIATFRSSGYGIREVISDINNIMKLFIEFRIQLSSIHDKACPEDIKSEFSTEINKMGKTIYLFVSTPRQKVIEKVLRYFGSEAEPSNAGTTVTESTSVPGAPNAGTELIELGTTTSVAIPQNADTESTELLSVGAQPSSVTGPSSTNQGQSSNHLGDNTIECAIPYINYFRYKKGEMSCNIECKYLCFKNLESCVERRITGVMEKENEIWDGIKKLWPEQPSEHQLPEGDLLHLIRLVMFKMLDNSRSNFFNEEHLKGFVECVKPIVNSENLDTVFELCKRELGDITTQINNLCRGNFKPILEDVTTPDILHYHAEELRTFVGEMVKKHNISIGTMTQDDMVTMERPCFLNNMTGTSLQHPYMVRRNRIRVPSANVEGKYYFSSSTISPV</sequence>